<reference evidence="2 3" key="1">
    <citation type="submission" date="2015-11" db="EMBL/GenBank/DDBJ databases">
        <title>Genomic analysis of 38 Legionella species identifies large and diverse effector repertoires.</title>
        <authorList>
            <person name="Burstein D."/>
            <person name="Amaro F."/>
            <person name="Zusman T."/>
            <person name="Lifshitz Z."/>
            <person name="Cohen O."/>
            <person name="Gilbert J.A."/>
            <person name="Pupko T."/>
            <person name="Shuman H.A."/>
            <person name="Segal G."/>
        </authorList>
    </citation>
    <scope>NUCLEOTIDE SEQUENCE [LARGE SCALE GENOMIC DNA]</scope>
    <source>
        <strain evidence="2 3">ATCC 49504</strain>
    </source>
</reference>
<evidence type="ECO:0000256" key="1">
    <source>
        <dbReference type="ARBA" id="ARBA00022801"/>
    </source>
</evidence>
<accession>A0A0W0TPM2</accession>
<dbReference type="InterPro" id="IPR050261">
    <property type="entry name" value="FrsA_esterase"/>
</dbReference>
<dbReference type="OrthoDB" id="9805123at2"/>
<proteinExistence type="predicted"/>
<protein>
    <submittedName>
        <fullName evidence="2">Dienelactone hydrolase</fullName>
    </submittedName>
</protein>
<comment type="caution">
    <text evidence="2">The sequence shown here is derived from an EMBL/GenBank/DDBJ whole genome shotgun (WGS) entry which is preliminary data.</text>
</comment>
<sequence>MFINMRILLVLGSMLFSSFVFSAEPVDYVFDPLDQRHVLYVPNNSTRSPAILILHASTGIEKVNYDWATRLKDRGYVVYMIDSFTPRGWEDRRSVGWEKATEAQLEDVLPAFEYLRELPFVDASRIGILGFSMGGFDVLKVMEANPNPVQRWHNLPFKAAASFYPVCHRIPESTRLRKNSKLFIGADDDRAPTSDCIRLVKDSQSLENPVSILIYPDALHGFDNFEFPDSKEIIDEKGEHYHIGFNETARQKSLQDMPDFFDAVLKNM</sequence>
<organism evidence="2 3">
    <name type="scientific">Legionella geestiana</name>
    <dbReference type="NCBI Taxonomy" id="45065"/>
    <lineage>
        <taxon>Bacteria</taxon>
        <taxon>Pseudomonadati</taxon>
        <taxon>Pseudomonadota</taxon>
        <taxon>Gammaproteobacteria</taxon>
        <taxon>Legionellales</taxon>
        <taxon>Legionellaceae</taxon>
        <taxon>Legionella</taxon>
    </lineage>
</organism>
<dbReference type="GO" id="GO:0052689">
    <property type="term" value="F:carboxylic ester hydrolase activity"/>
    <property type="evidence" value="ECO:0007669"/>
    <property type="project" value="UniProtKB-ARBA"/>
</dbReference>
<dbReference type="STRING" id="45065.Lgee_1818"/>
<dbReference type="InterPro" id="IPR002925">
    <property type="entry name" value="Dienelactn_hydro"/>
</dbReference>
<dbReference type="Gene3D" id="3.40.50.1820">
    <property type="entry name" value="alpha/beta hydrolase"/>
    <property type="match status" value="1"/>
</dbReference>
<dbReference type="PANTHER" id="PTHR22946:SF9">
    <property type="entry name" value="POLYKETIDE TRANSFERASE AF380"/>
    <property type="match status" value="1"/>
</dbReference>
<dbReference type="EMBL" id="LNYC01000070">
    <property type="protein sequence ID" value="KTC97497.1"/>
    <property type="molecule type" value="Genomic_DNA"/>
</dbReference>
<dbReference type="PANTHER" id="PTHR22946">
    <property type="entry name" value="DIENELACTONE HYDROLASE DOMAIN-CONTAINING PROTEIN-RELATED"/>
    <property type="match status" value="1"/>
</dbReference>
<dbReference type="Proteomes" id="UP000054785">
    <property type="component" value="Unassembled WGS sequence"/>
</dbReference>
<name>A0A0W0TPM2_9GAMM</name>
<dbReference type="InterPro" id="IPR029058">
    <property type="entry name" value="AB_hydrolase_fold"/>
</dbReference>
<dbReference type="PATRIC" id="fig|45065.4.peg.1973"/>
<gene>
    <name evidence="2" type="ORF">Lgee_1818</name>
</gene>
<dbReference type="Pfam" id="PF01738">
    <property type="entry name" value="DLH"/>
    <property type="match status" value="1"/>
</dbReference>
<evidence type="ECO:0000313" key="3">
    <source>
        <dbReference type="Proteomes" id="UP000054785"/>
    </source>
</evidence>
<dbReference type="SUPFAM" id="SSF53474">
    <property type="entry name" value="alpha/beta-Hydrolases"/>
    <property type="match status" value="1"/>
</dbReference>
<keyword evidence="3" id="KW-1185">Reference proteome</keyword>
<keyword evidence="1 2" id="KW-0378">Hydrolase</keyword>
<dbReference type="AlphaFoldDB" id="A0A0W0TPM2"/>
<evidence type="ECO:0000313" key="2">
    <source>
        <dbReference type="EMBL" id="KTC97497.1"/>
    </source>
</evidence>